<gene>
    <name evidence="1" type="ORF">J4G33_15215</name>
</gene>
<evidence type="ECO:0000313" key="1">
    <source>
        <dbReference type="EMBL" id="MBO1753159.1"/>
    </source>
</evidence>
<reference evidence="1" key="1">
    <citation type="submission" date="2021-03" db="EMBL/GenBank/DDBJ databases">
        <title>Actinotalea soli sp. nov., isolated from soil.</title>
        <authorList>
            <person name="Ping W."/>
            <person name="Zhang J."/>
        </authorList>
    </citation>
    <scope>NUCLEOTIDE SEQUENCE</scope>
    <source>
        <strain evidence="1">BY-33</strain>
    </source>
</reference>
<protein>
    <submittedName>
        <fullName evidence="1">Uncharacterized protein</fullName>
    </submittedName>
</protein>
<dbReference type="Proteomes" id="UP000664209">
    <property type="component" value="Unassembled WGS sequence"/>
</dbReference>
<organism evidence="1 2">
    <name type="scientific">Actinotalea soli</name>
    <dbReference type="NCBI Taxonomy" id="2819234"/>
    <lineage>
        <taxon>Bacteria</taxon>
        <taxon>Bacillati</taxon>
        <taxon>Actinomycetota</taxon>
        <taxon>Actinomycetes</taxon>
        <taxon>Micrococcales</taxon>
        <taxon>Cellulomonadaceae</taxon>
        <taxon>Actinotalea</taxon>
    </lineage>
</organism>
<dbReference type="RefSeq" id="WP_208056837.1">
    <property type="nucleotide sequence ID" value="NZ_JAGEMK010000010.1"/>
</dbReference>
<accession>A0A939RUY2</accession>
<evidence type="ECO:0000313" key="2">
    <source>
        <dbReference type="Proteomes" id="UP000664209"/>
    </source>
</evidence>
<dbReference type="EMBL" id="JAGEMK010000010">
    <property type="protein sequence ID" value="MBO1753159.1"/>
    <property type="molecule type" value="Genomic_DNA"/>
</dbReference>
<name>A0A939RUY2_9CELL</name>
<sequence>MSTGGFRTGVDLSTFAARMRAASDGIEALASDVPSAPDAGAATESISSLLATLVDAVSVLSLDAQEAAARLDASATSYDAADQGAVAALPALRD</sequence>
<dbReference type="AlphaFoldDB" id="A0A939RUY2"/>
<keyword evidence="2" id="KW-1185">Reference proteome</keyword>
<proteinExistence type="predicted"/>
<comment type="caution">
    <text evidence="1">The sequence shown here is derived from an EMBL/GenBank/DDBJ whole genome shotgun (WGS) entry which is preliminary data.</text>
</comment>